<dbReference type="PANTHER" id="PTHR43800:SF1">
    <property type="entry name" value="PEPTIDYL-LYSINE N-ACETYLTRANSFERASE YJAB"/>
    <property type="match status" value="1"/>
</dbReference>
<dbReference type="PROSITE" id="PS51186">
    <property type="entry name" value="GNAT"/>
    <property type="match status" value="1"/>
</dbReference>
<dbReference type="HOGENOM" id="CLU_013985_21_2_9"/>
<dbReference type="SUPFAM" id="SSF55729">
    <property type="entry name" value="Acyl-CoA N-acyltransferases (Nat)"/>
    <property type="match status" value="1"/>
</dbReference>
<dbReference type="InterPro" id="IPR016181">
    <property type="entry name" value="Acyl_CoA_acyltransferase"/>
</dbReference>
<dbReference type="CDD" id="cd04301">
    <property type="entry name" value="NAT_SF"/>
    <property type="match status" value="1"/>
</dbReference>
<keyword evidence="1 4" id="KW-0808">Transferase</keyword>
<dbReference type="Gene3D" id="3.40.630.30">
    <property type="match status" value="1"/>
</dbReference>
<dbReference type="PANTHER" id="PTHR43800">
    <property type="entry name" value="PEPTIDYL-LYSINE N-ACETYLTRANSFERASE YJAB"/>
    <property type="match status" value="1"/>
</dbReference>
<name>D5SZN2_LEUKI</name>
<dbReference type="AlphaFoldDB" id="D5SZN2"/>
<dbReference type="KEGG" id="lki:LKI_10511"/>
<evidence type="ECO:0000313" key="5">
    <source>
        <dbReference type="Proteomes" id="UP000002362"/>
    </source>
</evidence>
<dbReference type="Proteomes" id="UP000002362">
    <property type="component" value="Plasmid LkipL4704"/>
</dbReference>
<dbReference type="RefSeq" id="WP_013102109.1">
    <property type="nucleotide sequence ID" value="NC_014132.1"/>
</dbReference>
<organism evidence="4 5">
    <name type="scientific">Leuconostoc kimchii (strain IMSNU 11154 / KCTC 2386 / IH25)</name>
    <dbReference type="NCBI Taxonomy" id="762051"/>
    <lineage>
        <taxon>Bacteria</taxon>
        <taxon>Bacillati</taxon>
        <taxon>Bacillota</taxon>
        <taxon>Bacilli</taxon>
        <taxon>Lactobacillales</taxon>
        <taxon>Lactobacillaceae</taxon>
        <taxon>Leuconostoc</taxon>
    </lineage>
</organism>
<dbReference type="GO" id="GO:0016747">
    <property type="term" value="F:acyltransferase activity, transferring groups other than amino-acyl groups"/>
    <property type="evidence" value="ECO:0007669"/>
    <property type="project" value="InterPro"/>
</dbReference>
<evidence type="ECO:0000256" key="1">
    <source>
        <dbReference type="ARBA" id="ARBA00022679"/>
    </source>
</evidence>
<dbReference type="Pfam" id="PF13673">
    <property type="entry name" value="Acetyltransf_10"/>
    <property type="match status" value="1"/>
</dbReference>
<keyword evidence="4" id="KW-0614">Plasmid</keyword>
<feature type="domain" description="N-acetyltransferase" evidence="3">
    <location>
        <begin position="3"/>
        <end position="143"/>
    </location>
</feature>
<geneLocation type="plasmid" evidence="4 5">
    <name>LkipL4704</name>
</geneLocation>
<accession>D5SZN2</accession>
<proteinExistence type="predicted"/>
<protein>
    <submittedName>
        <fullName evidence="4">Putative acetyltransferase</fullName>
    </submittedName>
</protein>
<reference evidence="4 5" key="1">
    <citation type="journal article" date="2010" name="J. Bacteriol.">
        <title>Complete genome sequence analysis of Leuconostoc kimchii IMSNU 11154.</title>
        <authorList>
            <person name="Oh H.M."/>
            <person name="Cho Y.J."/>
            <person name="Kim B.K."/>
            <person name="Roe J.H."/>
            <person name="Kang S.O."/>
            <person name="Nahm B.H."/>
            <person name="Jeong G."/>
            <person name="Han H.U."/>
            <person name="Chun J."/>
        </authorList>
    </citation>
    <scope>NUCLEOTIDE SEQUENCE [LARGE SCALE GENOMIC DNA]</scope>
    <source>
        <strain evidence="5">IMSNU 11154 / KCTC 2386 / IH25</strain>
        <plasmid evidence="4 5">LkipL4704</plasmid>
    </source>
</reference>
<dbReference type="InterPro" id="IPR000182">
    <property type="entry name" value="GNAT_dom"/>
</dbReference>
<sequence length="143" mass="16761">MITKLNSFSDRDLEQLAQIWLNGNLQAHSFIPAQYWKNQFVNIKKMLPEANIFLYRNNEIIIGFLGKLDGYIAGLFVDMNYRKQGVGSRLINYLKQINDKLTLSVYVDNINAVNFYENKDFIIDSVGMDTETDSKEYRMTWEK</sequence>
<dbReference type="EMBL" id="CP001754">
    <property type="protein sequence ID" value="ADG39481.1"/>
    <property type="molecule type" value="Genomic_DNA"/>
</dbReference>
<evidence type="ECO:0000256" key="2">
    <source>
        <dbReference type="ARBA" id="ARBA00023315"/>
    </source>
</evidence>
<evidence type="ECO:0000313" key="4">
    <source>
        <dbReference type="EMBL" id="ADG39481.1"/>
    </source>
</evidence>
<gene>
    <name evidence="4" type="ordered locus">LKI_10511</name>
</gene>
<evidence type="ECO:0000259" key="3">
    <source>
        <dbReference type="PROSITE" id="PS51186"/>
    </source>
</evidence>
<keyword evidence="2" id="KW-0012">Acyltransferase</keyword>
<dbReference type="PATRIC" id="fig|762051.18.peg.2086"/>